<evidence type="ECO:0000313" key="1">
    <source>
        <dbReference type="EMBL" id="CAG6458545.1"/>
    </source>
</evidence>
<accession>A0A8D8AMZ3</accession>
<dbReference type="AlphaFoldDB" id="A0A8D8AMZ3"/>
<protein>
    <submittedName>
        <fullName evidence="1">(northern house mosquito) hypothetical protein</fullName>
    </submittedName>
</protein>
<organism evidence="1">
    <name type="scientific">Culex pipiens</name>
    <name type="common">House mosquito</name>
    <dbReference type="NCBI Taxonomy" id="7175"/>
    <lineage>
        <taxon>Eukaryota</taxon>
        <taxon>Metazoa</taxon>
        <taxon>Ecdysozoa</taxon>
        <taxon>Arthropoda</taxon>
        <taxon>Hexapoda</taxon>
        <taxon>Insecta</taxon>
        <taxon>Pterygota</taxon>
        <taxon>Neoptera</taxon>
        <taxon>Endopterygota</taxon>
        <taxon>Diptera</taxon>
        <taxon>Nematocera</taxon>
        <taxon>Culicoidea</taxon>
        <taxon>Culicidae</taxon>
        <taxon>Culicinae</taxon>
        <taxon>Culicini</taxon>
        <taxon>Culex</taxon>
        <taxon>Culex</taxon>
    </lineage>
</organism>
<sequence length="105" mass="12194">MNTQEKQIIFEPNACIIKELRILLWKLCNITRINMQHIITDIRGLGRRFLSASATNQTSTGLKKPPQFSIQTLQKNHSALSFFFILYYRVFQPEAGSTLLVYYIV</sequence>
<reference evidence="1" key="1">
    <citation type="submission" date="2021-05" db="EMBL/GenBank/DDBJ databases">
        <authorList>
            <person name="Alioto T."/>
            <person name="Alioto T."/>
            <person name="Gomez Garrido J."/>
        </authorList>
    </citation>
    <scope>NUCLEOTIDE SEQUENCE</scope>
</reference>
<name>A0A8D8AMZ3_CULPI</name>
<proteinExistence type="predicted"/>
<dbReference type="EMBL" id="HBUE01035511">
    <property type="protein sequence ID" value="CAG6458545.1"/>
    <property type="molecule type" value="Transcribed_RNA"/>
</dbReference>